<keyword evidence="2" id="KW-1133">Transmembrane helix</keyword>
<keyword evidence="2" id="KW-0812">Transmembrane</keyword>
<name>A0A261RNG1_9BORD</name>
<keyword evidence="4" id="KW-1185">Reference proteome</keyword>
<gene>
    <name evidence="3" type="ORF">CAL26_04050</name>
</gene>
<organism evidence="3 4">
    <name type="scientific">Bordetella genomosp. 9</name>
    <dbReference type="NCBI Taxonomy" id="1416803"/>
    <lineage>
        <taxon>Bacteria</taxon>
        <taxon>Pseudomonadati</taxon>
        <taxon>Pseudomonadota</taxon>
        <taxon>Betaproteobacteria</taxon>
        <taxon>Burkholderiales</taxon>
        <taxon>Alcaligenaceae</taxon>
        <taxon>Bordetella</taxon>
    </lineage>
</organism>
<keyword evidence="2" id="KW-0472">Membrane</keyword>
<dbReference type="Proteomes" id="UP000216857">
    <property type="component" value="Unassembled WGS sequence"/>
</dbReference>
<feature type="transmembrane region" description="Helical" evidence="2">
    <location>
        <begin position="77"/>
        <end position="97"/>
    </location>
</feature>
<evidence type="ECO:0000313" key="4">
    <source>
        <dbReference type="Proteomes" id="UP000216857"/>
    </source>
</evidence>
<accession>A0A261RNG1</accession>
<dbReference type="EMBL" id="NEVJ01000001">
    <property type="protein sequence ID" value="OZI26505.1"/>
    <property type="molecule type" value="Genomic_DNA"/>
</dbReference>
<dbReference type="OrthoDB" id="8687941at2"/>
<reference evidence="3" key="1">
    <citation type="submission" date="2017-05" db="EMBL/GenBank/DDBJ databases">
        <title>Complete and WGS of Bordetella genogroups.</title>
        <authorList>
            <person name="Spilker T."/>
            <person name="Lipuma J."/>
        </authorList>
    </citation>
    <scope>NUCLEOTIDE SEQUENCE</scope>
    <source>
        <strain evidence="3">AU21707</strain>
    </source>
</reference>
<evidence type="ECO:0000256" key="2">
    <source>
        <dbReference type="SAM" id="Phobius"/>
    </source>
</evidence>
<evidence type="ECO:0000313" key="3">
    <source>
        <dbReference type="EMBL" id="OZI26505.1"/>
    </source>
</evidence>
<keyword evidence="1" id="KW-0175">Coiled coil</keyword>
<evidence type="ECO:0000256" key="1">
    <source>
        <dbReference type="SAM" id="Coils"/>
    </source>
</evidence>
<comment type="caution">
    <text evidence="3">The sequence shown here is derived from an EMBL/GenBank/DDBJ whole genome shotgun (WGS) entry which is preliminary data.</text>
</comment>
<protein>
    <submittedName>
        <fullName evidence="3">Uncharacterized protein</fullName>
    </submittedName>
</protein>
<sequence>MEAATQPRRRFHSRLEAIEASMDCRISRIEDYAHDIRETFKEIRADNKEIRADMREMRAEMRAELQEVHNKIAGYKMVLVTTAVAVVLGIASVNAALTSNMLSAFQAGIQNAAQKAPAEAPGPRQ</sequence>
<dbReference type="RefSeq" id="WP_094845607.1">
    <property type="nucleotide sequence ID" value="NZ_NEVJ01000001.1"/>
</dbReference>
<proteinExistence type="predicted"/>
<dbReference type="AlphaFoldDB" id="A0A261RNG1"/>
<feature type="coiled-coil region" evidence="1">
    <location>
        <begin position="40"/>
        <end position="71"/>
    </location>
</feature>